<dbReference type="AlphaFoldDB" id="A0A375ILK5"/>
<protein>
    <submittedName>
        <fullName evidence="2">Uncharacterized protein</fullName>
    </submittedName>
</protein>
<reference evidence="2 3" key="1">
    <citation type="submission" date="2018-01" db="EMBL/GenBank/DDBJ databases">
        <authorList>
            <person name="Gaut B.S."/>
            <person name="Morton B.R."/>
            <person name="Clegg M.T."/>
            <person name="Duvall M.R."/>
        </authorList>
    </citation>
    <scope>NUCLEOTIDE SEQUENCE [LARGE SCALE GENOMIC DNA]</scope>
    <source>
        <strain evidence="2">Cupriavidus taiwanensis LMG 19425</strain>
    </source>
</reference>
<dbReference type="Proteomes" id="UP000255505">
    <property type="component" value="Chromosome I"/>
</dbReference>
<evidence type="ECO:0000313" key="3">
    <source>
        <dbReference type="Proteomes" id="UP000255505"/>
    </source>
</evidence>
<sequence length="25" mass="2571">MRPSPACGRGAGGRGQECQKLRPAS</sequence>
<evidence type="ECO:0000313" key="2">
    <source>
        <dbReference type="EMBL" id="SPK74185.1"/>
    </source>
</evidence>
<feature type="region of interest" description="Disordered" evidence="1">
    <location>
        <begin position="1"/>
        <end position="25"/>
    </location>
</feature>
<evidence type="ECO:0000256" key="1">
    <source>
        <dbReference type="SAM" id="MobiDB-lite"/>
    </source>
</evidence>
<proteinExistence type="predicted"/>
<dbReference type="EMBL" id="LT991976">
    <property type="protein sequence ID" value="SPK74185.1"/>
    <property type="molecule type" value="Genomic_DNA"/>
</dbReference>
<organism evidence="2 3">
    <name type="scientific">Cupriavidus taiwanensis</name>
    <dbReference type="NCBI Taxonomy" id="164546"/>
    <lineage>
        <taxon>Bacteria</taxon>
        <taxon>Pseudomonadati</taxon>
        <taxon>Pseudomonadota</taxon>
        <taxon>Betaproteobacteria</taxon>
        <taxon>Burkholderiales</taxon>
        <taxon>Burkholderiaceae</taxon>
        <taxon>Cupriavidus</taxon>
    </lineage>
</organism>
<gene>
    <name evidence="2" type="ORF">CT19425_120427</name>
</gene>
<name>A0A375ILK5_9BURK</name>
<accession>A0A375ILK5</accession>